<evidence type="ECO:0000256" key="3">
    <source>
        <dbReference type="ARBA" id="ARBA00022964"/>
    </source>
</evidence>
<dbReference type="Gene3D" id="2.60.120.620">
    <property type="entry name" value="q2cbj1_9rhob like domain"/>
    <property type="match status" value="1"/>
</dbReference>
<evidence type="ECO:0000256" key="1">
    <source>
        <dbReference type="ARBA" id="ARBA00001961"/>
    </source>
</evidence>
<accession>A0AB34IJ41</accession>
<dbReference type="InterPro" id="IPR045054">
    <property type="entry name" value="P4HA-like"/>
</dbReference>
<dbReference type="GO" id="GO:0005506">
    <property type="term" value="F:iron ion binding"/>
    <property type="evidence" value="ECO:0007669"/>
    <property type="project" value="InterPro"/>
</dbReference>
<dbReference type="Proteomes" id="UP001515480">
    <property type="component" value="Unassembled WGS sequence"/>
</dbReference>
<evidence type="ECO:0000256" key="2">
    <source>
        <dbReference type="ARBA" id="ARBA00022723"/>
    </source>
</evidence>
<keyword evidence="3" id="KW-0223">Dioxygenase</keyword>
<feature type="domain" description="Prolyl 4-hydroxylase alpha subunit" evidence="6">
    <location>
        <begin position="31"/>
        <end position="259"/>
    </location>
</feature>
<dbReference type="GO" id="GO:0004656">
    <property type="term" value="F:procollagen-proline 4-dioxygenase activity"/>
    <property type="evidence" value="ECO:0007669"/>
    <property type="project" value="TreeGrafter"/>
</dbReference>
<evidence type="ECO:0000313" key="8">
    <source>
        <dbReference type="Proteomes" id="UP001515480"/>
    </source>
</evidence>
<dbReference type="AlphaFoldDB" id="A0AB34IJ41"/>
<comment type="caution">
    <text evidence="7">The sequence shown here is derived from an EMBL/GenBank/DDBJ whole genome shotgun (WGS) entry which is preliminary data.</text>
</comment>
<evidence type="ECO:0000256" key="5">
    <source>
        <dbReference type="ARBA" id="ARBA00023004"/>
    </source>
</evidence>
<dbReference type="GO" id="GO:0031418">
    <property type="term" value="F:L-ascorbic acid binding"/>
    <property type="evidence" value="ECO:0007669"/>
    <property type="project" value="InterPro"/>
</dbReference>
<evidence type="ECO:0000259" key="6">
    <source>
        <dbReference type="SMART" id="SM00702"/>
    </source>
</evidence>
<organism evidence="7 8">
    <name type="scientific">Prymnesium parvum</name>
    <name type="common">Toxic golden alga</name>
    <dbReference type="NCBI Taxonomy" id="97485"/>
    <lineage>
        <taxon>Eukaryota</taxon>
        <taxon>Haptista</taxon>
        <taxon>Haptophyta</taxon>
        <taxon>Prymnesiophyceae</taxon>
        <taxon>Prymnesiales</taxon>
        <taxon>Prymnesiaceae</taxon>
        <taxon>Prymnesium</taxon>
    </lineage>
</organism>
<dbReference type="SMART" id="SM00702">
    <property type="entry name" value="P4Hc"/>
    <property type="match status" value="1"/>
</dbReference>
<dbReference type="PANTHER" id="PTHR10869:SF229">
    <property type="entry name" value="PROLYL 4-HYDROXYLASE ALPHA SUBUNIT DOMAIN-CONTAINING PROTEIN"/>
    <property type="match status" value="1"/>
</dbReference>
<dbReference type="InterPro" id="IPR006620">
    <property type="entry name" value="Pro_4_hyd_alph"/>
</dbReference>
<gene>
    <name evidence="7" type="ORF">AB1Y20_012583</name>
</gene>
<protein>
    <recommendedName>
        <fullName evidence="6">Prolyl 4-hydroxylase alpha subunit domain-containing protein</fullName>
    </recommendedName>
</protein>
<name>A0AB34IJ41_PRYPA</name>
<evidence type="ECO:0000313" key="7">
    <source>
        <dbReference type="EMBL" id="KAL1499900.1"/>
    </source>
</evidence>
<reference evidence="7 8" key="1">
    <citation type="journal article" date="2024" name="Science">
        <title>Giant polyketide synthase enzymes in the biosynthesis of giant marine polyether toxins.</title>
        <authorList>
            <person name="Fallon T.R."/>
            <person name="Shende V.V."/>
            <person name="Wierzbicki I.H."/>
            <person name="Pendleton A.L."/>
            <person name="Watervoot N.F."/>
            <person name="Auber R.P."/>
            <person name="Gonzalez D.J."/>
            <person name="Wisecaver J.H."/>
            <person name="Moore B.S."/>
        </authorList>
    </citation>
    <scope>NUCLEOTIDE SEQUENCE [LARGE SCALE GENOMIC DNA]</scope>
    <source>
        <strain evidence="7 8">12B1</strain>
    </source>
</reference>
<sequence length="286" mass="32218">MRAAFLRYSKDARFQQIDLQTPGLELLHERPYIFALPRLFSSDECARLRAKAEGSLAPQSFDDAVPRQRTSHGTTVRNEEVPTLRHRLARLVRVAVTQLQPLKVSRYRAGERFEIHTDNVRGELLGAAAPPGDWWADEARRERGVPGAPISGAARVATVFVYLNDVARGGRTRWRWTEYDAALGGAHGRSFYEAPSAGSGRTDIEGGSGVEVAVQPREGMGVIHFPAMLPEAGGYTDYNAYHEAEAAIDEKWVAQQFIWSHPRLDWRRVLEEENWEPLRRRSSDTI</sequence>
<proteinExistence type="predicted"/>
<keyword evidence="4" id="KW-0560">Oxidoreductase</keyword>
<dbReference type="EMBL" id="JBGBPQ010000024">
    <property type="protein sequence ID" value="KAL1499900.1"/>
    <property type="molecule type" value="Genomic_DNA"/>
</dbReference>
<keyword evidence="2" id="KW-0479">Metal-binding</keyword>
<evidence type="ECO:0000256" key="4">
    <source>
        <dbReference type="ARBA" id="ARBA00023002"/>
    </source>
</evidence>
<comment type="cofactor">
    <cofactor evidence="1">
        <name>L-ascorbate</name>
        <dbReference type="ChEBI" id="CHEBI:38290"/>
    </cofactor>
</comment>
<keyword evidence="5" id="KW-0408">Iron</keyword>
<keyword evidence="8" id="KW-1185">Reference proteome</keyword>
<dbReference type="PANTHER" id="PTHR10869">
    <property type="entry name" value="PROLYL 4-HYDROXYLASE ALPHA SUBUNIT"/>
    <property type="match status" value="1"/>
</dbReference>
<dbReference type="GO" id="GO:0005783">
    <property type="term" value="C:endoplasmic reticulum"/>
    <property type="evidence" value="ECO:0007669"/>
    <property type="project" value="TreeGrafter"/>
</dbReference>